<organism evidence="5 6">
    <name type="scientific">Phyllobacterium pellucidum</name>
    <dbReference type="NCBI Taxonomy" id="2740464"/>
    <lineage>
        <taxon>Bacteria</taxon>
        <taxon>Pseudomonadati</taxon>
        <taxon>Pseudomonadota</taxon>
        <taxon>Alphaproteobacteria</taxon>
        <taxon>Hyphomicrobiales</taxon>
        <taxon>Phyllobacteriaceae</taxon>
        <taxon>Phyllobacterium</taxon>
    </lineage>
</organism>
<keyword evidence="2 5" id="KW-0808">Transferase</keyword>
<evidence type="ECO:0000313" key="6">
    <source>
        <dbReference type="Proteomes" id="UP000550508"/>
    </source>
</evidence>
<evidence type="ECO:0000259" key="4">
    <source>
        <dbReference type="Pfam" id="PF13439"/>
    </source>
</evidence>
<dbReference type="PANTHER" id="PTHR12526:SF510">
    <property type="entry name" value="D-INOSITOL 3-PHOSPHATE GLYCOSYLTRANSFERASE"/>
    <property type="match status" value="1"/>
</dbReference>
<reference evidence="5 6" key="1">
    <citation type="submission" date="2020-05" db="EMBL/GenBank/DDBJ databases">
        <authorList>
            <person name="Kim M.K."/>
        </authorList>
    </citation>
    <scope>NUCLEOTIDE SEQUENCE [LARGE SCALE GENOMIC DNA]</scope>
    <source>
        <strain evidence="5 6">BT25</strain>
    </source>
</reference>
<dbReference type="SUPFAM" id="SSF53756">
    <property type="entry name" value="UDP-Glycosyltransferase/glycogen phosphorylase"/>
    <property type="match status" value="1"/>
</dbReference>
<accession>A0A849VYM7</accession>
<dbReference type="Pfam" id="PF00534">
    <property type="entry name" value="Glycos_transf_1"/>
    <property type="match status" value="1"/>
</dbReference>
<evidence type="ECO:0000256" key="2">
    <source>
        <dbReference type="ARBA" id="ARBA00022679"/>
    </source>
</evidence>
<dbReference type="RefSeq" id="WP_162737166.1">
    <property type="nucleotide sequence ID" value="NZ_JABUMX010000008.1"/>
</dbReference>
<keyword evidence="1" id="KW-0328">Glycosyltransferase</keyword>
<comment type="caution">
    <text evidence="5">The sequence shown here is derived from an EMBL/GenBank/DDBJ whole genome shotgun (WGS) entry which is preliminary data.</text>
</comment>
<keyword evidence="6" id="KW-1185">Reference proteome</keyword>
<dbReference type="CDD" id="cd03811">
    <property type="entry name" value="GT4_GT28_WabH-like"/>
    <property type="match status" value="1"/>
</dbReference>
<dbReference type="Pfam" id="PF13439">
    <property type="entry name" value="Glyco_transf_4"/>
    <property type="match status" value="1"/>
</dbReference>
<evidence type="ECO:0000313" key="5">
    <source>
        <dbReference type="EMBL" id="NTS33944.1"/>
    </source>
</evidence>
<gene>
    <name evidence="5" type="ORF">HQ945_22035</name>
</gene>
<feature type="domain" description="Glycosyl transferase family 1" evidence="3">
    <location>
        <begin position="175"/>
        <end position="330"/>
    </location>
</feature>
<name>A0A849VYM7_9HYPH</name>
<protein>
    <submittedName>
        <fullName evidence="5">Glycosyltransferase</fullName>
    </submittedName>
</protein>
<proteinExistence type="predicted"/>
<dbReference type="InterPro" id="IPR001296">
    <property type="entry name" value="Glyco_trans_1"/>
</dbReference>
<dbReference type="PANTHER" id="PTHR12526">
    <property type="entry name" value="GLYCOSYLTRANSFERASE"/>
    <property type="match status" value="1"/>
</dbReference>
<dbReference type="GO" id="GO:0016757">
    <property type="term" value="F:glycosyltransferase activity"/>
    <property type="evidence" value="ECO:0007669"/>
    <property type="project" value="UniProtKB-KW"/>
</dbReference>
<dbReference type="Proteomes" id="UP000550508">
    <property type="component" value="Unassembled WGS sequence"/>
</dbReference>
<evidence type="ECO:0000256" key="1">
    <source>
        <dbReference type="ARBA" id="ARBA00022676"/>
    </source>
</evidence>
<dbReference type="AlphaFoldDB" id="A0A849VYM7"/>
<feature type="domain" description="Glycosyltransferase subfamily 4-like N-terminal" evidence="4">
    <location>
        <begin position="13"/>
        <end position="147"/>
    </location>
</feature>
<dbReference type="InterPro" id="IPR028098">
    <property type="entry name" value="Glyco_trans_4-like_N"/>
</dbReference>
<evidence type="ECO:0000259" key="3">
    <source>
        <dbReference type="Pfam" id="PF00534"/>
    </source>
</evidence>
<sequence>MRILNIIQCTELGGMEQASLRLMQCLQDRGHEIKVISLNPLGALKEHLDKSGIEAVGMEYRGALGWRSLPTLYRILRGERADALMMTGSNLLAMLTLGGIARGRRLLAMHFHHSVRPDWQWKLFYGLAKRRFDAISYPSDFVRLEAETIVPSVKSITRTIRNPLAVPEKASAEDKAAARRRYGLPPQAKIIGNAGWLIDRKRFDVFLRTAAVVAVKRPDVRFAIAGSGPENEKLQALAQELGIADRIHWLGWIADMRDFYLSLDVLLFNSDWDAFGNTPVEAMTYGIPVVASVMHGGLGEVITDRRYGYLIAEHDPERLGSAIVETIDQPDAGNAENGRFRAVTLSDPARIAIEVEKILQGQIAELSVPEPTRILSS</sequence>
<dbReference type="EMBL" id="JABUMX010000008">
    <property type="protein sequence ID" value="NTS33944.1"/>
    <property type="molecule type" value="Genomic_DNA"/>
</dbReference>
<dbReference type="Gene3D" id="3.40.50.2000">
    <property type="entry name" value="Glycogen Phosphorylase B"/>
    <property type="match status" value="2"/>
</dbReference>